<dbReference type="PANTHER" id="PTHR43285:SF2">
    <property type="entry name" value="ANTHRANILATE PHOSPHORIBOSYLTRANSFERASE"/>
    <property type="match status" value="1"/>
</dbReference>
<comment type="similarity">
    <text evidence="8">Belongs to the anthranilate phosphoribosyltransferase family.</text>
</comment>
<dbReference type="SUPFAM" id="SSF52418">
    <property type="entry name" value="Nucleoside phosphorylase/phosphoribosyltransferase catalytic domain"/>
    <property type="match status" value="1"/>
</dbReference>
<evidence type="ECO:0000256" key="1">
    <source>
        <dbReference type="ARBA" id="ARBA00004907"/>
    </source>
</evidence>
<dbReference type="InterPro" id="IPR005940">
    <property type="entry name" value="Anthranilate_Pribosyl_Tfrase"/>
</dbReference>
<dbReference type="NCBIfam" id="TIGR01245">
    <property type="entry name" value="trpD"/>
    <property type="match status" value="1"/>
</dbReference>
<dbReference type="Gene3D" id="1.20.970.10">
    <property type="entry name" value="Transferase, Pyrimidine Nucleoside Phosphorylase, Chain C"/>
    <property type="match status" value="1"/>
</dbReference>
<dbReference type="SUPFAM" id="SSF47648">
    <property type="entry name" value="Nucleoside phosphorylase/phosphoribosyltransferase N-terminal domain"/>
    <property type="match status" value="1"/>
</dbReference>
<evidence type="ECO:0000256" key="5">
    <source>
        <dbReference type="ARBA" id="ARBA00022679"/>
    </source>
</evidence>
<dbReference type="InterPro" id="IPR017459">
    <property type="entry name" value="Glycosyl_Trfase_fam3_N_dom"/>
</dbReference>
<keyword evidence="6" id="KW-0822">Tryptophan biosynthesis</keyword>
<name>A0A8H7RRX3_9FUNG</name>
<keyword evidence="5" id="KW-0808">Transferase</keyword>
<reference evidence="12 13" key="1">
    <citation type="submission" date="2020-12" db="EMBL/GenBank/DDBJ databases">
        <title>Metabolic potential, ecology and presence of endohyphal bacteria is reflected in genomic diversity of Mucoromycotina.</title>
        <authorList>
            <person name="Muszewska A."/>
            <person name="Okrasinska A."/>
            <person name="Steczkiewicz K."/>
            <person name="Drgas O."/>
            <person name="Orlowska M."/>
            <person name="Perlinska-Lenart U."/>
            <person name="Aleksandrzak-Piekarczyk T."/>
            <person name="Szatraj K."/>
            <person name="Zielenkiewicz U."/>
            <person name="Pilsyk S."/>
            <person name="Malc E."/>
            <person name="Mieczkowski P."/>
            <person name="Kruszewska J.S."/>
            <person name="Biernat P."/>
            <person name="Pawlowska J."/>
        </authorList>
    </citation>
    <scope>NUCLEOTIDE SEQUENCE [LARGE SCALE GENOMIC DNA]</scope>
    <source>
        <strain evidence="12 13">CBS 142.35</strain>
    </source>
</reference>
<dbReference type="InterPro" id="IPR035902">
    <property type="entry name" value="Nuc_phospho_transferase"/>
</dbReference>
<evidence type="ECO:0000313" key="12">
    <source>
        <dbReference type="EMBL" id="KAG2216674.1"/>
    </source>
</evidence>
<proteinExistence type="inferred from homology"/>
<evidence type="ECO:0000259" key="10">
    <source>
        <dbReference type="Pfam" id="PF00591"/>
    </source>
</evidence>
<dbReference type="HAMAP" id="MF_00211">
    <property type="entry name" value="TrpD"/>
    <property type="match status" value="1"/>
</dbReference>
<feature type="domain" description="Glycosyl transferase family 3" evidence="10">
    <location>
        <begin position="90"/>
        <end position="346"/>
    </location>
</feature>
<evidence type="ECO:0000256" key="7">
    <source>
        <dbReference type="ARBA" id="ARBA00023141"/>
    </source>
</evidence>
<evidence type="ECO:0000259" key="11">
    <source>
        <dbReference type="Pfam" id="PF02885"/>
    </source>
</evidence>
<dbReference type="InterPro" id="IPR000312">
    <property type="entry name" value="Glycosyl_Trfase_fam3"/>
</dbReference>
<comment type="caution">
    <text evidence="12">The sequence shown here is derived from an EMBL/GenBank/DDBJ whole genome shotgun (WGS) entry which is preliminary data.</text>
</comment>
<dbReference type="InterPro" id="IPR036320">
    <property type="entry name" value="Glycosyl_Trfase_fam3_N_dom_sf"/>
</dbReference>
<dbReference type="AlphaFoldDB" id="A0A8H7RRX3"/>
<evidence type="ECO:0000313" key="13">
    <source>
        <dbReference type="Proteomes" id="UP000646827"/>
    </source>
</evidence>
<keyword evidence="7" id="KW-0057">Aromatic amino acid biosynthesis</keyword>
<evidence type="ECO:0000256" key="8">
    <source>
        <dbReference type="ARBA" id="ARBA00061500"/>
    </source>
</evidence>
<feature type="domain" description="Glycosyl transferase family 3 N-terminal" evidence="11">
    <location>
        <begin position="13"/>
        <end position="77"/>
    </location>
</feature>
<evidence type="ECO:0000256" key="2">
    <source>
        <dbReference type="ARBA" id="ARBA00011948"/>
    </source>
</evidence>
<dbReference type="OrthoDB" id="427800at2759"/>
<dbReference type="Proteomes" id="UP000646827">
    <property type="component" value="Unassembled WGS sequence"/>
</dbReference>
<dbReference type="PANTHER" id="PTHR43285">
    <property type="entry name" value="ANTHRANILATE PHOSPHORIBOSYLTRANSFERASE"/>
    <property type="match status" value="1"/>
</dbReference>
<sequence length="360" mass="38626">MMNVETESGNMKQLLKTLVFDPAKFTPDDASLAINEIMQGTATRSQISAFLVGLRLQGKDSDPTIVAACAKSMQRHARLVPYENYKHLEGNVIDIVGTGGDGHNTYNVSTTASIVAAGAGAKVAKHGNRAASSKSGSADIMEAHGCQISKVDPSQVPVILEETNFCFLFSQIYHPAMKHVASLRKEIGLPTVFNLLGPMSNPARPSRVVVGVHSPQIGELMANALKLTGINEILVVCGAEKLDEISPAGETNFWRVHEGGEVTTGTLHPTRDFGIHTHPLEQVKGGDGHHNAEILKRLLNNELPENDPILDFVLLNASALLVVSGIATDFKDGVAKAKQSIKNGNAKKVLESFKNMTIQQ</sequence>
<comment type="pathway">
    <text evidence="1">Amino-acid biosynthesis; L-tryptophan biosynthesis; L-tryptophan from chorismate: step 2/5.</text>
</comment>
<keyword evidence="3" id="KW-0028">Amino-acid biosynthesis</keyword>
<evidence type="ECO:0000256" key="9">
    <source>
        <dbReference type="ARBA" id="ARBA00071401"/>
    </source>
</evidence>
<keyword evidence="4" id="KW-0328">Glycosyltransferase</keyword>
<dbReference type="EMBL" id="JAEPRB010000374">
    <property type="protein sequence ID" value="KAG2216674.1"/>
    <property type="molecule type" value="Genomic_DNA"/>
</dbReference>
<keyword evidence="13" id="KW-1185">Reference proteome</keyword>
<organism evidence="12 13">
    <name type="scientific">Circinella minor</name>
    <dbReference type="NCBI Taxonomy" id="1195481"/>
    <lineage>
        <taxon>Eukaryota</taxon>
        <taxon>Fungi</taxon>
        <taxon>Fungi incertae sedis</taxon>
        <taxon>Mucoromycota</taxon>
        <taxon>Mucoromycotina</taxon>
        <taxon>Mucoromycetes</taxon>
        <taxon>Mucorales</taxon>
        <taxon>Lichtheimiaceae</taxon>
        <taxon>Circinella</taxon>
    </lineage>
</organism>
<protein>
    <recommendedName>
        <fullName evidence="9">Anthranilate phosphoribosyltransferase</fullName>
        <ecNumber evidence="2">2.4.2.18</ecNumber>
    </recommendedName>
</protein>
<dbReference type="GO" id="GO:0004048">
    <property type="term" value="F:anthranilate phosphoribosyltransferase activity"/>
    <property type="evidence" value="ECO:0007669"/>
    <property type="project" value="UniProtKB-EC"/>
</dbReference>
<dbReference type="EC" id="2.4.2.18" evidence="2"/>
<evidence type="ECO:0000256" key="4">
    <source>
        <dbReference type="ARBA" id="ARBA00022676"/>
    </source>
</evidence>
<evidence type="ECO:0000256" key="3">
    <source>
        <dbReference type="ARBA" id="ARBA00022605"/>
    </source>
</evidence>
<dbReference type="GO" id="GO:0000162">
    <property type="term" value="P:L-tryptophan biosynthetic process"/>
    <property type="evidence" value="ECO:0007669"/>
    <property type="project" value="UniProtKB-KW"/>
</dbReference>
<gene>
    <name evidence="12" type="ORF">INT45_014146</name>
</gene>
<dbReference type="FunFam" id="3.40.1030.10:FF:000002">
    <property type="entry name" value="Anthranilate phosphoribosyltransferase"/>
    <property type="match status" value="1"/>
</dbReference>
<evidence type="ECO:0000256" key="6">
    <source>
        <dbReference type="ARBA" id="ARBA00022822"/>
    </source>
</evidence>
<accession>A0A8H7RRX3</accession>
<dbReference type="GO" id="GO:0005829">
    <property type="term" value="C:cytosol"/>
    <property type="evidence" value="ECO:0007669"/>
    <property type="project" value="TreeGrafter"/>
</dbReference>
<dbReference type="Gene3D" id="3.40.1030.10">
    <property type="entry name" value="Nucleoside phosphorylase/phosphoribosyltransferase catalytic domain"/>
    <property type="match status" value="1"/>
</dbReference>
<dbReference type="Pfam" id="PF00591">
    <property type="entry name" value="Glycos_transf_3"/>
    <property type="match status" value="1"/>
</dbReference>
<dbReference type="Pfam" id="PF02885">
    <property type="entry name" value="Glycos_trans_3N"/>
    <property type="match status" value="1"/>
</dbReference>